<name>A0A1R3XPT7_9BACT</name>
<dbReference type="RefSeq" id="WP_076671358.1">
    <property type="nucleotide sequence ID" value="NZ_FTPP01000003.1"/>
</dbReference>
<evidence type="ECO:0000256" key="1">
    <source>
        <dbReference type="SAM" id="MobiDB-lite"/>
    </source>
</evidence>
<dbReference type="SUPFAM" id="SSF57783">
    <property type="entry name" value="Zinc beta-ribbon"/>
    <property type="match status" value="1"/>
</dbReference>
<proteinExistence type="predicted"/>
<dbReference type="Proteomes" id="UP000187181">
    <property type="component" value="Unassembled WGS sequence"/>
</dbReference>
<dbReference type="STRING" id="1317125.SAMN05444128_3358"/>
<dbReference type="GO" id="GO:0008270">
    <property type="term" value="F:zinc ion binding"/>
    <property type="evidence" value="ECO:0007669"/>
    <property type="project" value="InterPro"/>
</dbReference>
<feature type="region of interest" description="Disordered" evidence="1">
    <location>
        <begin position="97"/>
        <end position="119"/>
    </location>
</feature>
<dbReference type="AlphaFoldDB" id="A0A1R3XPT7"/>
<dbReference type="OrthoDB" id="8536512at2"/>
<gene>
    <name evidence="2" type="ORF">SAMN05444128_3358</name>
</gene>
<dbReference type="Gene3D" id="3.40.1360.10">
    <property type="match status" value="1"/>
</dbReference>
<dbReference type="EMBL" id="FTPP01000003">
    <property type="protein sequence ID" value="SIT93960.1"/>
    <property type="molecule type" value="Genomic_DNA"/>
</dbReference>
<dbReference type="Gene3D" id="3.90.580.10">
    <property type="entry name" value="Zinc finger, CHC2-type domain"/>
    <property type="match status" value="1"/>
</dbReference>
<reference evidence="3" key="1">
    <citation type="submission" date="2017-01" db="EMBL/GenBank/DDBJ databases">
        <authorList>
            <person name="Varghese N."/>
            <person name="Submissions S."/>
        </authorList>
    </citation>
    <scope>NUCLEOTIDE SEQUENCE [LARGE SCALE GENOMIC DNA]</scope>
    <source>
        <strain evidence="3">LP100</strain>
    </source>
</reference>
<dbReference type="CDD" id="cd01029">
    <property type="entry name" value="TOPRIM_primases"/>
    <property type="match status" value="1"/>
</dbReference>
<organism evidence="2 3">
    <name type="scientific">Pontibacter indicus</name>
    <dbReference type="NCBI Taxonomy" id="1317125"/>
    <lineage>
        <taxon>Bacteria</taxon>
        <taxon>Pseudomonadati</taxon>
        <taxon>Bacteroidota</taxon>
        <taxon>Cytophagia</taxon>
        <taxon>Cytophagales</taxon>
        <taxon>Hymenobacteraceae</taxon>
        <taxon>Pontibacter</taxon>
    </lineage>
</organism>
<evidence type="ECO:0000313" key="3">
    <source>
        <dbReference type="Proteomes" id="UP000187181"/>
    </source>
</evidence>
<sequence length="310" mass="34353">MNIQQLNSAVAITDFLAGQGIQPAYKRKEDWWYTSPIRAPERTPSFKVSTRLNRWYDHGAGEGGKLFDLAVRLLPGASIRELIQLLSGPVLPSISDGTAARLSPPQPLPSESPKMGQPVPSGLRVLETKPLEAGSPLASYLGQRGIPLDTASPYCCEARFLVRGRPYQAIGFKNRSGGYELRNSWFKGSSSPKDITFLDRGSSTLCLLEGFMDFLSLLQLRPRLVRRASFLVLNSLSQLAKSQEVLAQHRQVLLFLDQDQAGRRVTARLQHTYGSARDCSSFYRGHQDVNAYLVARGGTARQLRLGLRHS</sequence>
<protein>
    <submittedName>
        <fullName evidence="2">Toprim-like</fullName>
    </submittedName>
</protein>
<dbReference type="GO" id="GO:0006260">
    <property type="term" value="P:DNA replication"/>
    <property type="evidence" value="ECO:0007669"/>
    <property type="project" value="InterPro"/>
</dbReference>
<keyword evidence="3" id="KW-1185">Reference proteome</keyword>
<dbReference type="GO" id="GO:0003677">
    <property type="term" value="F:DNA binding"/>
    <property type="evidence" value="ECO:0007669"/>
    <property type="project" value="InterPro"/>
</dbReference>
<evidence type="ECO:0000313" key="2">
    <source>
        <dbReference type="EMBL" id="SIT93960.1"/>
    </source>
</evidence>
<dbReference type="InterPro" id="IPR034154">
    <property type="entry name" value="TOPRIM_DnaG/twinkle"/>
</dbReference>
<dbReference type="Pfam" id="PF13155">
    <property type="entry name" value="Toprim_2"/>
    <property type="match status" value="1"/>
</dbReference>
<accession>A0A1R3XPT7</accession>
<dbReference type="InterPro" id="IPR036977">
    <property type="entry name" value="DNA_primase_Znf_CHC2"/>
</dbReference>